<feature type="region of interest" description="Disordered" evidence="1">
    <location>
        <begin position="1"/>
        <end position="29"/>
    </location>
</feature>
<organism evidence="2 3">
    <name type="scientific">Clathrospora elynae</name>
    <dbReference type="NCBI Taxonomy" id="706981"/>
    <lineage>
        <taxon>Eukaryota</taxon>
        <taxon>Fungi</taxon>
        <taxon>Dikarya</taxon>
        <taxon>Ascomycota</taxon>
        <taxon>Pezizomycotina</taxon>
        <taxon>Dothideomycetes</taxon>
        <taxon>Pleosporomycetidae</taxon>
        <taxon>Pleosporales</taxon>
        <taxon>Diademaceae</taxon>
        <taxon>Clathrospora</taxon>
    </lineage>
</organism>
<proteinExistence type="predicted"/>
<accession>A0A6A5SNP2</accession>
<protein>
    <submittedName>
        <fullName evidence="2">Uncharacterized protein</fullName>
    </submittedName>
</protein>
<reference evidence="2" key="1">
    <citation type="journal article" date="2020" name="Stud. Mycol.">
        <title>101 Dothideomycetes genomes: a test case for predicting lifestyles and emergence of pathogens.</title>
        <authorList>
            <person name="Haridas S."/>
            <person name="Albert R."/>
            <person name="Binder M."/>
            <person name="Bloem J."/>
            <person name="Labutti K."/>
            <person name="Salamov A."/>
            <person name="Andreopoulos B."/>
            <person name="Baker S."/>
            <person name="Barry K."/>
            <person name="Bills G."/>
            <person name="Bluhm B."/>
            <person name="Cannon C."/>
            <person name="Castanera R."/>
            <person name="Culley D."/>
            <person name="Daum C."/>
            <person name="Ezra D."/>
            <person name="Gonzalez J."/>
            <person name="Henrissat B."/>
            <person name="Kuo A."/>
            <person name="Liang C."/>
            <person name="Lipzen A."/>
            <person name="Lutzoni F."/>
            <person name="Magnuson J."/>
            <person name="Mondo S."/>
            <person name="Nolan M."/>
            <person name="Ohm R."/>
            <person name="Pangilinan J."/>
            <person name="Park H.-J."/>
            <person name="Ramirez L."/>
            <person name="Alfaro M."/>
            <person name="Sun H."/>
            <person name="Tritt A."/>
            <person name="Yoshinaga Y."/>
            <person name="Zwiers L.-H."/>
            <person name="Turgeon B."/>
            <person name="Goodwin S."/>
            <person name="Spatafora J."/>
            <person name="Crous P."/>
            <person name="Grigoriev I."/>
        </authorList>
    </citation>
    <scope>NUCLEOTIDE SEQUENCE</scope>
    <source>
        <strain evidence="2">CBS 161.51</strain>
    </source>
</reference>
<sequence>MSKPNGNPNGNPSGSPKDIANDSSDKKPATFYHGSVELADLGIERFDHDTAAAGDRDYALNSQQPVIIHAGRAPRGFENQVFQWSIFQHTTRDANGREELKGDLHEGTLHRQNRAADAAMNGQPMGGHGGRGGHWGIGGGGRGTRGRGSGRGGRGAGARDDGRPEPLCAGRKPERDAPPLAMGCAEEIDKNLFWNEAII</sequence>
<evidence type="ECO:0000256" key="1">
    <source>
        <dbReference type="SAM" id="MobiDB-lite"/>
    </source>
</evidence>
<keyword evidence="3" id="KW-1185">Reference proteome</keyword>
<gene>
    <name evidence="2" type="ORF">EJ02DRAFT_376047</name>
</gene>
<evidence type="ECO:0000313" key="3">
    <source>
        <dbReference type="Proteomes" id="UP000800038"/>
    </source>
</evidence>
<feature type="compositionally biased region" description="Gly residues" evidence="1">
    <location>
        <begin position="140"/>
        <end position="156"/>
    </location>
</feature>
<dbReference type="EMBL" id="ML976037">
    <property type="protein sequence ID" value="KAF1942245.1"/>
    <property type="molecule type" value="Genomic_DNA"/>
</dbReference>
<feature type="compositionally biased region" description="Low complexity" evidence="1">
    <location>
        <begin position="1"/>
        <end position="17"/>
    </location>
</feature>
<dbReference type="Proteomes" id="UP000800038">
    <property type="component" value="Unassembled WGS sequence"/>
</dbReference>
<name>A0A6A5SNP2_9PLEO</name>
<dbReference type="OrthoDB" id="3784677at2759"/>
<feature type="compositionally biased region" description="Basic and acidic residues" evidence="1">
    <location>
        <begin position="19"/>
        <end position="28"/>
    </location>
</feature>
<dbReference type="AlphaFoldDB" id="A0A6A5SNP2"/>
<feature type="region of interest" description="Disordered" evidence="1">
    <location>
        <begin position="140"/>
        <end position="179"/>
    </location>
</feature>
<evidence type="ECO:0000313" key="2">
    <source>
        <dbReference type="EMBL" id="KAF1942245.1"/>
    </source>
</evidence>